<feature type="chain" id="PRO_5043029685" description="Dickkopf N-terminal cysteine-rich domain-containing protein" evidence="1">
    <location>
        <begin position="26"/>
        <end position="223"/>
    </location>
</feature>
<evidence type="ECO:0000313" key="2">
    <source>
        <dbReference type="EMBL" id="KAK0556927.1"/>
    </source>
</evidence>
<keyword evidence="3" id="KW-1185">Reference proteome</keyword>
<dbReference type="EMBL" id="JAPDMZ010000009">
    <property type="protein sequence ID" value="KAK0556927.1"/>
    <property type="molecule type" value="Genomic_DNA"/>
</dbReference>
<dbReference type="AlphaFoldDB" id="A0AAN6JU45"/>
<comment type="caution">
    <text evidence="2">The sequence shown here is derived from an EMBL/GenBank/DDBJ whole genome shotgun (WGS) entry which is preliminary data.</text>
</comment>
<name>A0AAN6JU45_9BASI</name>
<gene>
    <name evidence="2" type="ORF">OC846_000771</name>
</gene>
<feature type="signal peptide" evidence="1">
    <location>
        <begin position="1"/>
        <end position="25"/>
    </location>
</feature>
<reference evidence="2" key="1">
    <citation type="journal article" date="2023" name="PhytoFront">
        <title>Draft Genome Resources of Seven Strains of Tilletia horrida, Causal Agent of Kernel Smut of Rice.</title>
        <authorList>
            <person name="Khanal S."/>
            <person name="Antony Babu S."/>
            <person name="Zhou X.G."/>
        </authorList>
    </citation>
    <scope>NUCLEOTIDE SEQUENCE</scope>
    <source>
        <strain evidence="2">TX6</strain>
    </source>
</reference>
<sequence>MLSFLKSHSWAVLLAFLSVQLLVAATPMDVDEEMSPFWDRATGTGKYVGSTCSADSECFSGLCQLVAGTTKKACARQPLGNRDSNGEIIDPNFKQLHGIKECDYLRVNQKGCRNYLDCYDSPCGANGYCLRAQTGQRCQFSYHCAKGNLCNRDGFCYVPTPEAQADGEVCLGNSQCTSGYCQFDRYNVVRPSLLDLSKNISVSEGICGAPPTYYPYPYYGYGK</sequence>
<evidence type="ECO:0008006" key="4">
    <source>
        <dbReference type="Google" id="ProtNLM"/>
    </source>
</evidence>
<accession>A0AAN6JU45</accession>
<keyword evidence="1" id="KW-0732">Signal</keyword>
<proteinExistence type="predicted"/>
<dbReference type="Proteomes" id="UP001176517">
    <property type="component" value="Unassembled WGS sequence"/>
</dbReference>
<evidence type="ECO:0000256" key="1">
    <source>
        <dbReference type="SAM" id="SignalP"/>
    </source>
</evidence>
<evidence type="ECO:0000313" key="3">
    <source>
        <dbReference type="Proteomes" id="UP001176517"/>
    </source>
</evidence>
<protein>
    <recommendedName>
        <fullName evidence="4">Dickkopf N-terminal cysteine-rich domain-containing protein</fullName>
    </recommendedName>
</protein>
<organism evidence="2 3">
    <name type="scientific">Tilletia horrida</name>
    <dbReference type="NCBI Taxonomy" id="155126"/>
    <lineage>
        <taxon>Eukaryota</taxon>
        <taxon>Fungi</taxon>
        <taxon>Dikarya</taxon>
        <taxon>Basidiomycota</taxon>
        <taxon>Ustilaginomycotina</taxon>
        <taxon>Exobasidiomycetes</taxon>
        <taxon>Tilletiales</taxon>
        <taxon>Tilletiaceae</taxon>
        <taxon>Tilletia</taxon>
    </lineage>
</organism>